<keyword evidence="4" id="KW-1185">Reference proteome</keyword>
<organism evidence="3 4">
    <name type="scientific">Rhodohalobacter sulfatireducens</name>
    <dbReference type="NCBI Taxonomy" id="2911366"/>
    <lineage>
        <taxon>Bacteria</taxon>
        <taxon>Pseudomonadati</taxon>
        <taxon>Balneolota</taxon>
        <taxon>Balneolia</taxon>
        <taxon>Balneolales</taxon>
        <taxon>Balneolaceae</taxon>
        <taxon>Rhodohalobacter</taxon>
    </lineage>
</organism>
<dbReference type="RefSeq" id="WP_237855957.1">
    <property type="nucleotide sequence ID" value="NZ_JAKLWS010000035.1"/>
</dbReference>
<dbReference type="InterPro" id="IPR025381">
    <property type="entry name" value="DUF4296"/>
</dbReference>
<accession>A0ABS9KI58</accession>
<sequence length="133" mass="15968">MKKLLFVLILLIVLPGCSSESNPPDELIDEQTYEQIFMEFAIINQLDKRILEDRSQEELRQLVYEHYDVTEEEFRISHEYYEQNVEEQLERVRDMSDILREERDSLVVIERKYGRVTTPEQADSLRQALRNSE</sequence>
<evidence type="ECO:0000259" key="2">
    <source>
        <dbReference type="Pfam" id="PF14129"/>
    </source>
</evidence>
<evidence type="ECO:0000313" key="3">
    <source>
        <dbReference type="EMBL" id="MCG2590530.1"/>
    </source>
</evidence>
<keyword evidence="1" id="KW-0732">Signal</keyword>
<name>A0ABS9KI58_9BACT</name>
<proteinExistence type="predicted"/>
<evidence type="ECO:0000313" key="4">
    <source>
        <dbReference type="Proteomes" id="UP001165366"/>
    </source>
</evidence>
<comment type="caution">
    <text evidence="3">The sequence shown here is derived from an EMBL/GenBank/DDBJ whole genome shotgun (WGS) entry which is preliminary data.</text>
</comment>
<reference evidence="3" key="2">
    <citation type="submission" date="2024-05" db="EMBL/GenBank/DDBJ databases">
        <title>Rhodohalobacter halophilus gen. nov., sp. nov., a moderately halophilic member of the family Balneolaceae.</title>
        <authorList>
            <person name="Xia J."/>
        </authorList>
    </citation>
    <scope>NUCLEOTIDE SEQUENCE</scope>
    <source>
        <strain evidence="3">WB101</strain>
    </source>
</reference>
<dbReference type="Pfam" id="PF14129">
    <property type="entry name" value="DUF4296"/>
    <property type="match status" value="1"/>
</dbReference>
<feature type="domain" description="DUF4296" evidence="2">
    <location>
        <begin position="24"/>
        <end position="103"/>
    </location>
</feature>
<dbReference type="EMBL" id="JAKLWS010000035">
    <property type="protein sequence ID" value="MCG2590530.1"/>
    <property type="molecule type" value="Genomic_DNA"/>
</dbReference>
<dbReference type="Proteomes" id="UP001165366">
    <property type="component" value="Unassembled WGS sequence"/>
</dbReference>
<reference evidence="3" key="1">
    <citation type="submission" date="2022-01" db="EMBL/GenBank/DDBJ databases">
        <authorList>
            <person name="Wang Y."/>
        </authorList>
    </citation>
    <scope>NUCLEOTIDE SEQUENCE</scope>
    <source>
        <strain evidence="3">WB101</strain>
    </source>
</reference>
<evidence type="ECO:0000256" key="1">
    <source>
        <dbReference type="SAM" id="SignalP"/>
    </source>
</evidence>
<feature type="signal peptide" evidence="1">
    <location>
        <begin position="1"/>
        <end position="18"/>
    </location>
</feature>
<protein>
    <submittedName>
        <fullName evidence="3">DUF4296 domain-containing protein</fullName>
    </submittedName>
</protein>
<gene>
    <name evidence="3" type="ORF">L6773_18280</name>
</gene>
<feature type="chain" id="PRO_5046230686" evidence="1">
    <location>
        <begin position="19"/>
        <end position="133"/>
    </location>
</feature>